<organism evidence="6">
    <name type="scientific">Brugia timori</name>
    <dbReference type="NCBI Taxonomy" id="42155"/>
    <lineage>
        <taxon>Eukaryota</taxon>
        <taxon>Metazoa</taxon>
        <taxon>Ecdysozoa</taxon>
        <taxon>Nematoda</taxon>
        <taxon>Chromadorea</taxon>
        <taxon>Rhabditida</taxon>
        <taxon>Spirurina</taxon>
        <taxon>Spiruromorpha</taxon>
        <taxon>Filarioidea</taxon>
        <taxon>Onchocercidae</taxon>
        <taxon>Brugia</taxon>
    </lineage>
</organism>
<evidence type="ECO:0000259" key="3">
    <source>
        <dbReference type="Pfam" id="PF00264"/>
    </source>
</evidence>
<dbReference type="Gene3D" id="1.10.1280.10">
    <property type="entry name" value="Di-copper center containing domain from catechol oxidase"/>
    <property type="match status" value="1"/>
</dbReference>
<name>A0A0R3QQN1_9BILA</name>
<dbReference type="EMBL" id="UZAG01016217">
    <property type="protein sequence ID" value="VDO26814.1"/>
    <property type="molecule type" value="Genomic_DNA"/>
</dbReference>
<dbReference type="AlphaFoldDB" id="A0A0R3QQN1"/>
<evidence type="ECO:0000313" key="5">
    <source>
        <dbReference type="Proteomes" id="UP000280834"/>
    </source>
</evidence>
<dbReference type="InterPro" id="IPR050316">
    <property type="entry name" value="Tyrosinase/Hemocyanin"/>
</dbReference>
<feature type="signal peptide" evidence="2">
    <location>
        <begin position="1"/>
        <end position="17"/>
    </location>
</feature>
<reference evidence="4 5" key="2">
    <citation type="submission" date="2018-11" db="EMBL/GenBank/DDBJ databases">
        <authorList>
            <consortium name="Pathogen Informatics"/>
        </authorList>
    </citation>
    <scope>NUCLEOTIDE SEQUENCE [LARGE SCALE GENOMIC DNA]</scope>
</reference>
<keyword evidence="5" id="KW-1185">Reference proteome</keyword>
<dbReference type="SUPFAM" id="SSF48056">
    <property type="entry name" value="Di-copper centre-containing domain"/>
    <property type="match status" value="1"/>
</dbReference>
<evidence type="ECO:0000313" key="4">
    <source>
        <dbReference type="EMBL" id="VDO26814.1"/>
    </source>
</evidence>
<dbReference type="InterPro" id="IPR008922">
    <property type="entry name" value="Di-copper_centre_dom_sf"/>
</dbReference>
<dbReference type="Proteomes" id="UP000280834">
    <property type="component" value="Unassembled WGS sequence"/>
</dbReference>
<dbReference type="PANTHER" id="PTHR11474">
    <property type="entry name" value="TYROSINASE FAMILY MEMBER"/>
    <property type="match status" value="1"/>
</dbReference>
<sequence length="226" mass="25053">MLLLFISCSILPCNTVADLAQEFLNPCADAPSVSARVICNQLHEWDRQAQAKPPVGSFAVSPPAIPGRSRMIAAQLAPITSTPYQCLDLECLCIYLRGQTQVNGMCYLPDGSRLTKATRKEYRMLTDQERKRFHNALIQLKRSGEYDKLALIHGRAAVSGGAHSGPAFLPWHREFIKRFEIALRQIDPSVSIPYWDSVLDSGLPNPQDSVLWTNELMGTTDARGAV</sequence>
<accession>A0A0R3QQN1</accession>
<dbReference type="GO" id="GO:0046872">
    <property type="term" value="F:metal ion binding"/>
    <property type="evidence" value="ECO:0007669"/>
    <property type="project" value="UniProtKB-KW"/>
</dbReference>
<dbReference type="PANTHER" id="PTHR11474:SF21">
    <property type="entry name" value="SHKT DOMAIN-CONTAINING PROTEIN"/>
    <property type="match status" value="1"/>
</dbReference>
<dbReference type="WBParaSite" id="BTMF_0001001601-mRNA-1">
    <property type="protein sequence ID" value="BTMF_0001001601-mRNA-1"/>
    <property type="gene ID" value="BTMF_0001001601"/>
</dbReference>
<dbReference type="Pfam" id="PF00264">
    <property type="entry name" value="Tyrosinase"/>
    <property type="match status" value="1"/>
</dbReference>
<dbReference type="STRING" id="42155.A0A0R3QQN1"/>
<dbReference type="InterPro" id="IPR002227">
    <property type="entry name" value="Tyrosinase_Cu-bd"/>
</dbReference>
<feature type="chain" id="PRO_5043130792" evidence="2">
    <location>
        <begin position="18"/>
        <end position="226"/>
    </location>
</feature>
<gene>
    <name evidence="4" type="ORF">BTMF_LOCUS8067</name>
</gene>
<evidence type="ECO:0000313" key="6">
    <source>
        <dbReference type="WBParaSite" id="BTMF_0001001601-mRNA-1"/>
    </source>
</evidence>
<feature type="domain" description="Tyrosinase copper-binding" evidence="3">
    <location>
        <begin position="145"/>
        <end position="217"/>
    </location>
</feature>
<evidence type="ECO:0000256" key="1">
    <source>
        <dbReference type="ARBA" id="ARBA00022723"/>
    </source>
</evidence>
<reference evidence="6" key="1">
    <citation type="submission" date="2017-02" db="UniProtKB">
        <authorList>
            <consortium name="WormBaseParasite"/>
        </authorList>
    </citation>
    <scope>IDENTIFICATION</scope>
</reference>
<dbReference type="GO" id="GO:0016491">
    <property type="term" value="F:oxidoreductase activity"/>
    <property type="evidence" value="ECO:0007669"/>
    <property type="project" value="InterPro"/>
</dbReference>
<evidence type="ECO:0000256" key="2">
    <source>
        <dbReference type="SAM" id="SignalP"/>
    </source>
</evidence>
<protein>
    <submittedName>
        <fullName evidence="6">Tyrosinase_Cu-bd domain-containing protein</fullName>
    </submittedName>
</protein>
<keyword evidence="1" id="KW-0479">Metal-binding</keyword>
<keyword evidence="2" id="KW-0732">Signal</keyword>
<proteinExistence type="predicted"/>